<feature type="compositionally biased region" description="Low complexity" evidence="1">
    <location>
        <begin position="352"/>
        <end position="361"/>
    </location>
</feature>
<dbReference type="GO" id="GO:0003677">
    <property type="term" value="F:DNA binding"/>
    <property type="evidence" value="ECO:0007669"/>
    <property type="project" value="InterPro"/>
</dbReference>
<dbReference type="EMBL" id="KV427618">
    <property type="protein sequence ID" value="KZT07804.1"/>
    <property type="molecule type" value="Genomic_DNA"/>
</dbReference>
<feature type="region of interest" description="Disordered" evidence="1">
    <location>
        <begin position="152"/>
        <end position="189"/>
    </location>
</feature>
<dbReference type="PROSITE" id="PS51299">
    <property type="entry name" value="HTH_APSES"/>
    <property type="match status" value="1"/>
</dbReference>
<dbReference type="GO" id="GO:0044820">
    <property type="term" value="P:mitotic telomere tethering at nuclear periphery"/>
    <property type="evidence" value="ECO:0007669"/>
    <property type="project" value="TreeGrafter"/>
</dbReference>
<dbReference type="GeneID" id="63831395"/>
<feature type="region of interest" description="Disordered" evidence="1">
    <location>
        <begin position="321"/>
        <end position="367"/>
    </location>
</feature>
<feature type="non-terminal residue" evidence="3">
    <location>
        <position position="1"/>
    </location>
</feature>
<dbReference type="InterPro" id="IPR036887">
    <property type="entry name" value="HTH_APSES_sf"/>
</dbReference>
<dbReference type="Proteomes" id="UP000076871">
    <property type="component" value="Unassembled WGS sequence"/>
</dbReference>
<evidence type="ECO:0000313" key="3">
    <source>
        <dbReference type="EMBL" id="KZT07804.1"/>
    </source>
</evidence>
<dbReference type="GO" id="GO:0070197">
    <property type="term" value="P:meiotic attachment of telomere to nuclear envelope"/>
    <property type="evidence" value="ECO:0007669"/>
    <property type="project" value="InterPro"/>
</dbReference>
<accession>A0A165EUS2</accession>
<evidence type="ECO:0000256" key="1">
    <source>
        <dbReference type="SAM" id="MobiDB-lite"/>
    </source>
</evidence>
<name>A0A165EUS2_9APHY</name>
<dbReference type="RefSeq" id="XP_040765544.1">
    <property type="nucleotide sequence ID" value="XM_040914368.1"/>
</dbReference>
<feature type="compositionally biased region" description="Low complexity" evidence="1">
    <location>
        <begin position="162"/>
        <end position="171"/>
    </location>
</feature>
<dbReference type="InterPro" id="IPR037548">
    <property type="entry name" value="Bqt4"/>
</dbReference>
<keyword evidence="4" id="KW-1185">Reference proteome</keyword>
<dbReference type="PANTHER" id="PTHR38044:SF1">
    <property type="entry name" value="BOUQUET FORMATION PROTEIN 4"/>
    <property type="match status" value="1"/>
</dbReference>
<reference evidence="3 4" key="1">
    <citation type="journal article" date="2016" name="Mol. Biol. Evol.">
        <title>Comparative Genomics of Early-Diverging Mushroom-Forming Fungi Provides Insights into the Origins of Lignocellulose Decay Capabilities.</title>
        <authorList>
            <person name="Nagy L.G."/>
            <person name="Riley R."/>
            <person name="Tritt A."/>
            <person name="Adam C."/>
            <person name="Daum C."/>
            <person name="Floudas D."/>
            <person name="Sun H."/>
            <person name="Yadav J.S."/>
            <person name="Pangilinan J."/>
            <person name="Larsson K.H."/>
            <person name="Matsuura K."/>
            <person name="Barry K."/>
            <person name="Labutti K."/>
            <person name="Kuo R."/>
            <person name="Ohm R.A."/>
            <person name="Bhattacharya S.S."/>
            <person name="Shirouzu T."/>
            <person name="Yoshinaga Y."/>
            <person name="Martin F.M."/>
            <person name="Grigoriev I.V."/>
            <person name="Hibbett D.S."/>
        </authorList>
    </citation>
    <scope>NUCLEOTIDE SEQUENCE [LARGE SCALE GENOMIC DNA]</scope>
    <source>
        <strain evidence="3 4">93-53</strain>
    </source>
</reference>
<dbReference type="SUPFAM" id="SSF54616">
    <property type="entry name" value="DNA-binding domain of Mlu1-box binding protein MBP1"/>
    <property type="match status" value="1"/>
</dbReference>
<dbReference type="InterPro" id="IPR003163">
    <property type="entry name" value="Tscrpt_reg_HTH_APSES-type"/>
</dbReference>
<dbReference type="InParanoid" id="A0A165EUS2"/>
<dbReference type="AlphaFoldDB" id="A0A165EUS2"/>
<dbReference type="OrthoDB" id="5346159at2759"/>
<evidence type="ECO:0000313" key="4">
    <source>
        <dbReference type="Proteomes" id="UP000076871"/>
    </source>
</evidence>
<dbReference type="STRING" id="1314785.A0A165EUS2"/>
<feature type="compositionally biased region" description="Polar residues" evidence="1">
    <location>
        <begin position="241"/>
        <end position="259"/>
    </location>
</feature>
<proteinExistence type="predicted"/>
<feature type="domain" description="HTH APSES-type" evidence="2">
    <location>
        <begin position="45"/>
        <end position="154"/>
    </location>
</feature>
<feature type="region of interest" description="Disordered" evidence="1">
    <location>
        <begin position="217"/>
        <end position="259"/>
    </location>
</feature>
<dbReference type="PANTHER" id="PTHR38044">
    <property type="entry name" value="BOUQUET FORMATION PROTEIN 4"/>
    <property type="match status" value="1"/>
</dbReference>
<sequence>MPAVVKQPGSTVVRPPLPLNHCNPNILRVDPAKPPTVKFQEIVRDENTTIVGRLKIPTPSGHAFVLRRLDTGAISQTTMYRAAFPDASDPEEKGEAHWVKNTFDISTANKEGKARFAGVWVNKEDALKLAEDYGLSAFVSVLAEAEPDPHVVYRRSSRAQQSTPSSTPVTTRSRHETGPTPSKRRRAVSPSVFNVTPVCSPGATFSTVTAAALLSEPVMMTPTPPPSGKREASPGPRRTPRNTCTSLPTVTPLKPQNITPAPSVIMKEEVVTATSFEITTPPGSDGTAVEDEPMDEQRLADETMHEDIQEQKELIERLKADRAAREAEQRVKEEENPEHEQVHAESDEEMEMATPEPTTPAIKRPREEYDEMKLDIPEKLAEVKLEEASDERPIATNNRVQRAERKSLAWGALAFAAGVGAIQLIPTLQNYLPL</sequence>
<dbReference type="GO" id="GO:1990862">
    <property type="term" value="C:nuclear membrane complex Bqt3-Bqt4"/>
    <property type="evidence" value="ECO:0007669"/>
    <property type="project" value="InterPro"/>
</dbReference>
<evidence type="ECO:0000259" key="2">
    <source>
        <dbReference type="PROSITE" id="PS51299"/>
    </source>
</evidence>
<protein>
    <recommendedName>
        <fullName evidence="2">HTH APSES-type domain-containing protein</fullName>
    </recommendedName>
</protein>
<gene>
    <name evidence="3" type="ORF">LAESUDRAFT_812030</name>
</gene>
<organism evidence="3 4">
    <name type="scientific">Laetiporus sulphureus 93-53</name>
    <dbReference type="NCBI Taxonomy" id="1314785"/>
    <lineage>
        <taxon>Eukaryota</taxon>
        <taxon>Fungi</taxon>
        <taxon>Dikarya</taxon>
        <taxon>Basidiomycota</taxon>
        <taxon>Agaricomycotina</taxon>
        <taxon>Agaricomycetes</taxon>
        <taxon>Polyporales</taxon>
        <taxon>Laetiporus</taxon>
    </lineage>
</organism>
<feature type="compositionally biased region" description="Basic and acidic residues" evidence="1">
    <location>
        <begin position="321"/>
        <end position="345"/>
    </location>
</feature>